<reference evidence="3" key="3">
    <citation type="submission" date="2023-03" db="UniProtKB">
        <authorList>
            <consortium name="EnsemblPlants"/>
        </authorList>
    </citation>
    <scope>IDENTIFICATION</scope>
    <source>
        <strain evidence="3">cv. Chiifu-401-42</strain>
    </source>
</reference>
<dbReference type="HOGENOM" id="CLU_822208_0_0_1"/>
<feature type="compositionally biased region" description="Polar residues" evidence="1">
    <location>
        <begin position="141"/>
        <end position="160"/>
    </location>
</feature>
<dbReference type="EnsemblPlants" id="Bra021314.1">
    <property type="protein sequence ID" value="Bra021314.1-P"/>
    <property type="gene ID" value="Bra021314"/>
</dbReference>
<dbReference type="Gramene" id="Bra021314.1">
    <property type="protein sequence ID" value="Bra021314.1-P"/>
    <property type="gene ID" value="Bra021314"/>
</dbReference>
<organism evidence="3 4">
    <name type="scientific">Brassica campestris</name>
    <name type="common">Field mustard</name>
    <dbReference type="NCBI Taxonomy" id="3711"/>
    <lineage>
        <taxon>Eukaryota</taxon>
        <taxon>Viridiplantae</taxon>
        <taxon>Streptophyta</taxon>
        <taxon>Embryophyta</taxon>
        <taxon>Tracheophyta</taxon>
        <taxon>Spermatophyta</taxon>
        <taxon>Magnoliopsida</taxon>
        <taxon>eudicotyledons</taxon>
        <taxon>Gunneridae</taxon>
        <taxon>Pentapetalae</taxon>
        <taxon>rosids</taxon>
        <taxon>malvids</taxon>
        <taxon>Brassicales</taxon>
        <taxon>Brassicaceae</taxon>
        <taxon>Brassiceae</taxon>
        <taxon>Brassica</taxon>
    </lineage>
</organism>
<feature type="compositionally biased region" description="Low complexity" evidence="1">
    <location>
        <begin position="25"/>
        <end position="37"/>
    </location>
</feature>
<dbReference type="InParanoid" id="M4DXR8"/>
<keyword evidence="2" id="KW-0472">Membrane</keyword>
<sequence>MAGDTNNMSGRNPRDCSSQKRMRSSNDSSTRSNKSSNLRQSGENTNTPQTNEKRSGLLPLKRVFSTVLGDVTNKVRSTPTELQSGVLNHIESVQRQTESSRGLQSQTFLLINDVFIALADYIMAITVFWFDFTVNLRNSSRLSNKKNQPNLNNSGLTSLSYEGHSSRNDSITSNKRRCADIRPTNLFKAFSIAESTEKHTATTSSPRGQQGFLDETNIEDDSENLCPFEGIIVYYYDYELYSKLFTTNLIGVDQGFQIYDISSEEEDTNYEDHSDSETTTLPQEEISVQTVQDDHSAQVLKMATIFQNIFEDKPLKKGWTKSKRPGKAFKKNCVLAWS</sequence>
<evidence type="ECO:0000256" key="1">
    <source>
        <dbReference type="SAM" id="MobiDB-lite"/>
    </source>
</evidence>
<evidence type="ECO:0000256" key="2">
    <source>
        <dbReference type="SAM" id="Phobius"/>
    </source>
</evidence>
<feature type="transmembrane region" description="Helical" evidence="2">
    <location>
        <begin position="108"/>
        <end position="130"/>
    </location>
</feature>
<dbReference type="OMA" id="DYIMAIT"/>
<feature type="compositionally biased region" description="Polar residues" evidence="1">
    <location>
        <begin position="38"/>
        <end position="50"/>
    </location>
</feature>
<dbReference type="AlphaFoldDB" id="M4DXR8"/>
<proteinExistence type="predicted"/>
<evidence type="ECO:0000313" key="3">
    <source>
        <dbReference type="EnsemblPlants" id="Bra021314.1-P"/>
    </source>
</evidence>
<reference evidence="3 4" key="2">
    <citation type="journal article" date="2018" name="Hortic Res">
        <title>Improved Brassica rapa reference genome by single-molecule sequencing and chromosome conformation capture technologies.</title>
        <authorList>
            <person name="Zhang L."/>
            <person name="Cai X."/>
            <person name="Wu J."/>
            <person name="Liu M."/>
            <person name="Grob S."/>
            <person name="Cheng F."/>
            <person name="Liang J."/>
            <person name="Cai C."/>
            <person name="Liu Z."/>
            <person name="Liu B."/>
            <person name="Wang F."/>
            <person name="Li S."/>
            <person name="Liu F."/>
            <person name="Li X."/>
            <person name="Cheng L."/>
            <person name="Yang W."/>
            <person name="Li M.H."/>
            <person name="Grossniklaus U."/>
            <person name="Zheng H."/>
            <person name="Wang X."/>
        </authorList>
    </citation>
    <scope>NUCLEOTIDE SEQUENCE [LARGE SCALE GENOMIC DNA]</scope>
    <source>
        <strain evidence="3 4">cv. Chiifu-401-42</strain>
    </source>
</reference>
<feature type="region of interest" description="Disordered" evidence="1">
    <location>
        <begin position="1"/>
        <end position="56"/>
    </location>
</feature>
<feature type="region of interest" description="Disordered" evidence="1">
    <location>
        <begin position="197"/>
        <end position="216"/>
    </location>
</feature>
<keyword evidence="2" id="KW-1133">Transmembrane helix</keyword>
<reference evidence="3 4" key="1">
    <citation type="journal article" date="2011" name="Nat. Genet.">
        <title>The genome of the mesopolyploid crop species Brassica rapa.</title>
        <authorList>
            <consortium name="Brassica rapa Genome Sequencing Project Consortium"/>
            <person name="Wang X."/>
            <person name="Wang H."/>
            <person name="Wang J."/>
            <person name="Sun R."/>
            <person name="Wu J."/>
            <person name="Liu S."/>
            <person name="Bai Y."/>
            <person name="Mun J.H."/>
            <person name="Bancroft I."/>
            <person name="Cheng F."/>
            <person name="Huang S."/>
            <person name="Li X."/>
            <person name="Hua W."/>
            <person name="Wang J."/>
            <person name="Wang X."/>
            <person name="Freeling M."/>
            <person name="Pires J.C."/>
            <person name="Paterson A.H."/>
            <person name="Chalhoub B."/>
            <person name="Wang B."/>
            <person name="Hayward A."/>
            <person name="Sharpe A.G."/>
            <person name="Park B.S."/>
            <person name="Weisshaar B."/>
            <person name="Liu B."/>
            <person name="Li B."/>
            <person name="Liu B."/>
            <person name="Tong C."/>
            <person name="Song C."/>
            <person name="Duran C."/>
            <person name="Peng C."/>
            <person name="Geng C."/>
            <person name="Koh C."/>
            <person name="Lin C."/>
            <person name="Edwards D."/>
            <person name="Mu D."/>
            <person name="Shen D."/>
            <person name="Soumpourou E."/>
            <person name="Li F."/>
            <person name="Fraser F."/>
            <person name="Conant G."/>
            <person name="Lassalle G."/>
            <person name="King G.J."/>
            <person name="Bonnema G."/>
            <person name="Tang H."/>
            <person name="Wang H."/>
            <person name="Belcram H."/>
            <person name="Zhou H."/>
            <person name="Hirakawa H."/>
            <person name="Abe H."/>
            <person name="Guo H."/>
            <person name="Wang H."/>
            <person name="Jin H."/>
            <person name="Parkin I.A."/>
            <person name="Batley J."/>
            <person name="Kim J.S."/>
            <person name="Just J."/>
            <person name="Li J."/>
            <person name="Xu J."/>
            <person name="Deng J."/>
            <person name="Kim J.A."/>
            <person name="Li J."/>
            <person name="Yu J."/>
            <person name="Meng J."/>
            <person name="Wang J."/>
            <person name="Min J."/>
            <person name="Poulain J."/>
            <person name="Wang J."/>
            <person name="Hatakeyama K."/>
            <person name="Wu K."/>
            <person name="Wang L."/>
            <person name="Fang L."/>
            <person name="Trick M."/>
            <person name="Links M.G."/>
            <person name="Zhao M."/>
            <person name="Jin M."/>
            <person name="Ramchiary N."/>
            <person name="Drou N."/>
            <person name="Berkman P.J."/>
            <person name="Cai Q."/>
            <person name="Huang Q."/>
            <person name="Li R."/>
            <person name="Tabata S."/>
            <person name="Cheng S."/>
            <person name="Zhang S."/>
            <person name="Zhang S."/>
            <person name="Huang S."/>
            <person name="Sato S."/>
            <person name="Sun S."/>
            <person name="Kwon S.J."/>
            <person name="Choi S.R."/>
            <person name="Lee T.H."/>
            <person name="Fan W."/>
            <person name="Zhao X."/>
            <person name="Tan X."/>
            <person name="Xu X."/>
            <person name="Wang Y."/>
            <person name="Qiu Y."/>
            <person name="Yin Y."/>
            <person name="Li Y."/>
            <person name="Du Y."/>
            <person name="Liao Y."/>
            <person name="Lim Y."/>
            <person name="Narusaka Y."/>
            <person name="Wang Y."/>
            <person name="Wang Z."/>
            <person name="Li Z."/>
            <person name="Wang Z."/>
            <person name="Xiong Z."/>
            <person name="Zhang Z."/>
        </authorList>
    </citation>
    <scope>NUCLEOTIDE SEQUENCE [LARGE SCALE GENOMIC DNA]</scope>
    <source>
        <strain evidence="3 4">cv. Chiifu-401-42</strain>
    </source>
</reference>
<protein>
    <submittedName>
        <fullName evidence="3">Uncharacterized protein</fullName>
    </submittedName>
</protein>
<keyword evidence="4" id="KW-1185">Reference proteome</keyword>
<keyword evidence="2" id="KW-0812">Transmembrane</keyword>
<dbReference type="Proteomes" id="UP000011750">
    <property type="component" value="Chromosome A01"/>
</dbReference>
<feature type="compositionally biased region" description="Polar residues" evidence="1">
    <location>
        <begin position="1"/>
        <end position="10"/>
    </location>
</feature>
<evidence type="ECO:0000313" key="4">
    <source>
        <dbReference type="Proteomes" id="UP000011750"/>
    </source>
</evidence>
<accession>M4DXR8</accession>
<name>M4DXR8_BRACM</name>
<feature type="region of interest" description="Disordered" evidence="1">
    <location>
        <begin position="141"/>
        <end position="175"/>
    </location>
</feature>